<feature type="region of interest" description="Disordered" evidence="1">
    <location>
        <begin position="93"/>
        <end position="116"/>
    </location>
</feature>
<reference evidence="3" key="1">
    <citation type="submission" date="2022-03" db="EMBL/GenBank/DDBJ databases">
        <authorList>
            <person name="Tunstrom K."/>
        </authorList>
    </citation>
    <scope>NUCLEOTIDE SEQUENCE</scope>
</reference>
<evidence type="ECO:0000256" key="1">
    <source>
        <dbReference type="SAM" id="MobiDB-lite"/>
    </source>
</evidence>
<evidence type="ECO:0000313" key="4">
    <source>
        <dbReference type="Proteomes" id="UP001153954"/>
    </source>
</evidence>
<evidence type="ECO:0000256" key="2">
    <source>
        <dbReference type="SAM" id="SignalP"/>
    </source>
</evidence>
<sequence>MRKKIFLLLLLLFISNDFVFGKNGNKSKLIKAFNKKHERHNKENKTRLKRTVDEEIEKLLIPEKDLTVYDHNLEERGRTTKFKPIVENEKPFWGNRGRRESASDETVPDVQLPTSNYHKNVGKIQNLHKLLLNVNEKTRRDEVESPFWGNRGRRGSDESEENDIDPFWANRGRRQDDEPFWGTRGRREEDSSFRGNRETRDDDEPFWGNRGKREEEEPFWGNRGRRETFEPFWGSRGKKKIKNRHVNKDAFEPFWGNRSKLKEKLQNEMQTSFWMSRGRESKLKHLFNGINRNRIQNLPSVIKESKSNEGRLNHQDPNTVLNDRIYVEEPHYILVERSSRSSAEEDPYFISRGKKYSNLDEAIRGRRGALEEIVKSVRNDPYYIARGKKNQQYIKIGNSSLSQDELLKTKDLVCSTIDLMLTKYEGNREKRQTKDNERERRTILKNLAQQLQIDPYYVSRGKKSVESYSGSDPFEQFVNNIEILCN</sequence>
<dbReference type="EMBL" id="CAKOGL010000015">
    <property type="protein sequence ID" value="CAH2095168.1"/>
    <property type="molecule type" value="Genomic_DNA"/>
</dbReference>
<evidence type="ECO:0008006" key="5">
    <source>
        <dbReference type="Google" id="ProtNLM"/>
    </source>
</evidence>
<dbReference type="AlphaFoldDB" id="A0AAU9U7N3"/>
<comment type="caution">
    <text evidence="3">The sequence shown here is derived from an EMBL/GenBank/DDBJ whole genome shotgun (WGS) entry which is preliminary data.</text>
</comment>
<accession>A0AAU9U7N3</accession>
<feature type="region of interest" description="Disordered" evidence="1">
    <location>
        <begin position="143"/>
        <end position="219"/>
    </location>
</feature>
<feature type="compositionally biased region" description="Basic and acidic residues" evidence="1">
    <location>
        <begin position="185"/>
        <end position="200"/>
    </location>
</feature>
<evidence type="ECO:0000313" key="3">
    <source>
        <dbReference type="EMBL" id="CAH2095168.1"/>
    </source>
</evidence>
<proteinExistence type="predicted"/>
<protein>
    <recommendedName>
        <fullName evidence="5">Natalisin</fullName>
    </recommendedName>
</protein>
<name>A0AAU9U7N3_EUPED</name>
<keyword evidence="4" id="KW-1185">Reference proteome</keyword>
<keyword evidence="2" id="KW-0732">Signal</keyword>
<dbReference type="Proteomes" id="UP001153954">
    <property type="component" value="Unassembled WGS sequence"/>
</dbReference>
<gene>
    <name evidence="3" type="ORF">EEDITHA_LOCUS10656</name>
</gene>
<organism evidence="3 4">
    <name type="scientific">Euphydryas editha</name>
    <name type="common">Edith's checkerspot</name>
    <dbReference type="NCBI Taxonomy" id="104508"/>
    <lineage>
        <taxon>Eukaryota</taxon>
        <taxon>Metazoa</taxon>
        <taxon>Ecdysozoa</taxon>
        <taxon>Arthropoda</taxon>
        <taxon>Hexapoda</taxon>
        <taxon>Insecta</taxon>
        <taxon>Pterygota</taxon>
        <taxon>Neoptera</taxon>
        <taxon>Endopterygota</taxon>
        <taxon>Lepidoptera</taxon>
        <taxon>Glossata</taxon>
        <taxon>Ditrysia</taxon>
        <taxon>Papilionoidea</taxon>
        <taxon>Nymphalidae</taxon>
        <taxon>Nymphalinae</taxon>
        <taxon>Euphydryas</taxon>
    </lineage>
</organism>
<feature type="chain" id="PRO_5043728903" description="Natalisin" evidence="2">
    <location>
        <begin position="22"/>
        <end position="486"/>
    </location>
</feature>
<feature type="signal peptide" evidence="2">
    <location>
        <begin position="1"/>
        <end position="21"/>
    </location>
</feature>